<dbReference type="PANTHER" id="PTHR34387:SF2">
    <property type="entry name" value="SLR1258 PROTEIN"/>
    <property type="match status" value="1"/>
</dbReference>
<dbReference type="InterPro" id="IPR007497">
    <property type="entry name" value="SIMPL/DUF541"/>
</dbReference>
<dbReference type="GO" id="GO:0006974">
    <property type="term" value="P:DNA damage response"/>
    <property type="evidence" value="ECO:0007669"/>
    <property type="project" value="TreeGrafter"/>
</dbReference>
<feature type="signal peptide" evidence="1">
    <location>
        <begin position="1"/>
        <end position="24"/>
    </location>
</feature>
<evidence type="ECO:0000313" key="3">
    <source>
        <dbReference type="Proteomes" id="UP001185092"/>
    </source>
</evidence>
<evidence type="ECO:0008006" key="4">
    <source>
        <dbReference type="Google" id="ProtNLM"/>
    </source>
</evidence>
<evidence type="ECO:0000313" key="2">
    <source>
        <dbReference type="EMBL" id="MDR6239413.1"/>
    </source>
</evidence>
<proteinExistence type="predicted"/>
<organism evidence="2 3">
    <name type="scientific">Aureibacter tunicatorum</name>
    <dbReference type="NCBI Taxonomy" id="866807"/>
    <lineage>
        <taxon>Bacteria</taxon>
        <taxon>Pseudomonadati</taxon>
        <taxon>Bacteroidota</taxon>
        <taxon>Cytophagia</taxon>
        <taxon>Cytophagales</taxon>
        <taxon>Persicobacteraceae</taxon>
        <taxon>Aureibacter</taxon>
    </lineage>
</organism>
<keyword evidence="3" id="KW-1185">Reference proteome</keyword>
<dbReference type="Proteomes" id="UP001185092">
    <property type="component" value="Unassembled WGS sequence"/>
</dbReference>
<gene>
    <name evidence="2" type="ORF">HNQ88_002450</name>
</gene>
<dbReference type="PANTHER" id="PTHR34387">
    <property type="entry name" value="SLR1258 PROTEIN"/>
    <property type="match status" value="1"/>
</dbReference>
<dbReference type="InterPro" id="IPR052022">
    <property type="entry name" value="26kDa_periplasmic_antigen"/>
</dbReference>
<dbReference type="AlphaFoldDB" id="A0AAE4BT24"/>
<dbReference type="RefSeq" id="WP_309939077.1">
    <property type="nucleotide sequence ID" value="NZ_AP025305.1"/>
</dbReference>
<name>A0AAE4BT24_9BACT</name>
<reference evidence="2" key="1">
    <citation type="submission" date="2023-07" db="EMBL/GenBank/DDBJ databases">
        <title>Genomic Encyclopedia of Type Strains, Phase IV (KMG-IV): sequencing the most valuable type-strain genomes for metagenomic binning, comparative biology and taxonomic classification.</title>
        <authorList>
            <person name="Goeker M."/>
        </authorList>
    </citation>
    <scope>NUCLEOTIDE SEQUENCE</scope>
    <source>
        <strain evidence="2">DSM 26174</strain>
    </source>
</reference>
<feature type="chain" id="PRO_5041950640" description="DUF541 domain-containing protein" evidence="1">
    <location>
        <begin position="25"/>
        <end position="250"/>
    </location>
</feature>
<dbReference type="Gene3D" id="3.30.70.2970">
    <property type="entry name" value="Protein of unknown function (DUF541), domain 2"/>
    <property type="match status" value="1"/>
</dbReference>
<protein>
    <recommendedName>
        <fullName evidence="4">DUF541 domain-containing protein</fullName>
    </recommendedName>
</protein>
<keyword evidence="1" id="KW-0732">Signal</keyword>
<dbReference type="Pfam" id="PF04402">
    <property type="entry name" value="SIMPL"/>
    <property type="match status" value="1"/>
</dbReference>
<sequence length="250" mass="27465">MKKSFLKIATISFIAIFMTTLSFAQSHKSSHPEGTLVVKGIGTVSIAPSIAVLSIDIIAENKDYQACIESLDKKSENIKSTLKKAGFSSKSIKTSGFSINRDMKYNSQLGKSEFIGFKASHKVSIRIDNNNDEINKAFNAIAGSLTDAGFYLGFDLNEQEKEKAKNEIIKNAVSDAKQKAELIANASGVELDRIIDIRYGELNLQPVYPSYKSRANAMVMSEGAAPSLDFDINASDIKHRDEITIIWSIK</sequence>
<dbReference type="Gene3D" id="3.30.110.170">
    <property type="entry name" value="Protein of unknown function (DUF541), domain 1"/>
    <property type="match status" value="1"/>
</dbReference>
<evidence type="ECO:0000256" key="1">
    <source>
        <dbReference type="SAM" id="SignalP"/>
    </source>
</evidence>
<comment type="caution">
    <text evidence="2">The sequence shown here is derived from an EMBL/GenBank/DDBJ whole genome shotgun (WGS) entry which is preliminary data.</text>
</comment>
<dbReference type="EMBL" id="JAVDQD010000002">
    <property type="protein sequence ID" value="MDR6239413.1"/>
    <property type="molecule type" value="Genomic_DNA"/>
</dbReference>
<accession>A0AAE4BT24</accession>